<dbReference type="Proteomes" id="UP001597116">
    <property type="component" value="Unassembled WGS sequence"/>
</dbReference>
<gene>
    <name evidence="1" type="ORF">ACFQ4C_01585</name>
</gene>
<organism evidence="1 2">
    <name type="scientific">Larkinella insperata</name>
    <dbReference type="NCBI Taxonomy" id="332158"/>
    <lineage>
        <taxon>Bacteria</taxon>
        <taxon>Pseudomonadati</taxon>
        <taxon>Bacteroidota</taxon>
        <taxon>Cytophagia</taxon>
        <taxon>Cytophagales</taxon>
        <taxon>Spirosomataceae</taxon>
        <taxon>Larkinella</taxon>
    </lineage>
</organism>
<evidence type="ECO:0000313" key="1">
    <source>
        <dbReference type="EMBL" id="MFD1139776.1"/>
    </source>
</evidence>
<comment type="caution">
    <text evidence="1">The sequence shown here is derived from an EMBL/GenBank/DDBJ whole genome shotgun (WGS) entry which is preliminary data.</text>
</comment>
<dbReference type="RefSeq" id="WP_379883859.1">
    <property type="nucleotide sequence ID" value="NZ_JBHTLP010000001.1"/>
</dbReference>
<reference evidence="2" key="1">
    <citation type="journal article" date="2019" name="Int. J. Syst. Evol. Microbiol.">
        <title>The Global Catalogue of Microorganisms (GCM) 10K type strain sequencing project: providing services to taxonomists for standard genome sequencing and annotation.</title>
        <authorList>
            <consortium name="The Broad Institute Genomics Platform"/>
            <consortium name="The Broad Institute Genome Sequencing Center for Infectious Disease"/>
            <person name="Wu L."/>
            <person name="Ma J."/>
        </authorList>
    </citation>
    <scope>NUCLEOTIDE SEQUENCE [LARGE SCALE GENOMIC DNA]</scope>
    <source>
        <strain evidence="2">CCUG 55608</strain>
    </source>
</reference>
<protein>
    <submittedName>
        <fullName evidence="1">Uncharacterized protein</fullName>
    </submittedName>
</protein>
<sequence length="99" mass="11778">MILLSVLFLMTLSGFMLIQLRNRALKQLARTKAVTDFRRWVMDLDRQRFYRTGEPGFPYLERLPPYEIMLLEKLPLKLDTYFHDSEIRKLLGVEKGSEV</sequence>
<name>A0ABW3Q118_9BACT</name>
<accession>A0ABW3Q118</accession>
<proteinExistence type="predicted"/>
<dbReference type="EMBL" id="JBHTLP010000001">
    <property type="protein sequence ID" value="MFD1139776.1"/>
    <property type="molecule type" value="Genomic_DNA"/>
</dbReference>
<keyword evidence="2" id="KW-1185">Reference proteome</keyword>
<evidence type="ECO:0000313" key="2">
    <source>
        <dbReference type="Proteomes" id="UP001597116"/>
    </source>
</evidence>